<feature type="domain" description="Enhancer of polycomb-like N-terminal" evidence="7">
    <location>
        <begin position="7"/>
        <end position="142"/>
    </location>
</feature>
<keyword evidence="3 6" id="KW-0805">Transcription regulation</keyword>
<dbReference type="PANTHER" id="PTHR14898">
    <property type="entry name" value="ENHANCER OF POLYCOMB"/>
    <property type="match status" value="1"/>
</dbReference>
<evidence type="ECO:0000256" key="1">
    <source>
        <dbReference type="ARBA" id="ARBA00004123"/>
    </source>
</evidence>
<evidence type="ECO:0000256" key="2">
    <source>
        <dbReference type="ARBA" id="ARBA00008035"/>
    </source>
</evidence>
<dbReference type="RefSeq" id="XP_062705640.1">
    <property type="nucleotide sequence ID" value="XM_062849656.1"/>
</dbReference>
<keyword evidence="5 6" id="KW-0539">Nucleus</keyword>
<comment type="similarity">
    <text evidence="2 6">Belongs to the enhancer of polycomb family.</text>
</comment>
<dbReference type="InterPro" id="IPR024943">
    <property type="entry name" value="Enhancer_polycomb"/>
</dbReference>
<dbReference type="InterPro" id="IPR019542">
    <property type="entry name" value="Enhancer_polycomb-like_N"/>
</dbReference>
<accession>A0ABM1Y2W5</accession>
<evidence type="ECO:0000313" key="9">
    <source>
        <dbReference type="Proteomes" id="UP000069940"/>
    </source>
</evidence>
<dbReference type="Proteomes" id="UP000069940">
    <property type="component" value="Unassembled WGS sequence"/>
</dbReference>
<evidence type="ECO:0000256" key="5">
    <source>
        <dbReference type="ARBA" id="ARBA00023242"/>
    </source>
</evidence>
<evidence type="ECO:0000313" key="8">
    <source>
        <dbReference type="EnsemblMetazoa" id="AALFPA23_005167.P6531"/>
    </source>
</evidence>
<sequence length="171" mass="19769">MSKLSFRARALDPSKPMPIYLAEELPDLPEYSAINRAVPQMPSGMEKEEESEHHLQRAICTGLIIPTPEVFEATDSEFYEKYYPTDYKMPKQMIHMQPALNLEQDVPDYDMDSADEQWVNTQNKRLDLDPLKFETMMDRLEKSSGQTVVTLNEAKALLKQDDELSIAVYDY</sequence>
<comment type="subcellular location">
    <subcellularLocation>
        <location evidence="1 6">Nucleus</location>
    </subcellularLocation>
</comment>
<protein>
    <recommendedName>
        <fullName evidence="6">Enhancer of polycomb-like protein</fullName>
    </recommendedName>
</protein>
<organism evidence="8 9">
    <name type="scientific">Aedes albopictus</name>
    <name type="common">Asian tiger mosquito</name>
    <name type="synonym">Stegomyia albopicta</name>
    <dbReference type="NCBI Taxonomy" id="7160"/>
    <lineage>
        <taxon>Eukaryota</taxon>
        <taxon>Metazoa</taxon>
        <taxon>Ecdysozoa</taxon>
        <taxon>Arthropoda</taxon>
        <taxon>Hexapoda</taxon>
        <taxon>Insecta</taxon>
        <taxon>Pterygota</taxon>
        <taxon>Neoptera</taxon>
        <taxon>Endopterygota</taxon>
        <taxon>Diptera</taxon>
        <taxon>Nematocera</taxon>
        <taxon>Culicoidea</taxon>
        <taxon>Culicidae</taxon>
        <taxon>Culicinae</taxon>
        <taxon>Aedini</taxon>
        <taxon>Aedes</taxon>
        <taxon>Stegomyia</taxon>
    </lineage>
</organism>
<evidence type="ECO:0000256" key="4">
    <source>
        <dbReference type="ARBA" id="ARBA00023163"/>
    </source>
</evidence>
<reference evidence="8" key="2">
    <citation type="submission" date="2025-05" db="UniProtKB">
        <authorList>
            <consortium name="EnsemblMetazoa"/>
        </authorList>
    </citation>
    <scope>IDENTIFICATION</scope>
    <source>
        <strain evidence="8">Foshan</strain>
    </source>
</reference>
<keyword evidence="4 6" id="KW-0804">Transcription</keyword>
<name>A0ABM1Y2W5_AEDAL</name>
<dbReference type="GeneID" id="134287585"/>
<dbReference type="EnsemblMetazoa" id="AALFPA23_005167.R6531">
    <property type="protein sequence ID" value="AALFPA23_005167.P6531"/>
    <property type="gene ID" value="AALFPA23_005167"/>
</dbReference>
<evidence type="ECO:0000256" key="3">
    <source>
        <dbReference type="ARBA" id="ARBA00023015"/>
    </source>
</evidence>
<dbReference type="Pfam" id="PF10513">
    <property type="entry name" value="EPL1"/>
    <property type="match status" value="1"/>
</dbReference>
<evidence type="ECO:0000259" key="7">
    <source>
        <dbReference type="Pfam" id="PF10513"/>
    </source>
</evidence>
<evidence type="ECO:0000256" key="6">
    <source>
        <dbReference type="RuleBase" id="RU361124"/>
    </source>
</evidence>
<keyword evidence="9" id="KW-1185">Reference proteome</keyword>
<proteinExistence type="inferred from homology"/>
<reference evidence="9" key="1">
    <citation type="journal article" date="2015" name="Proc. Natl. Acad. Sci. U.S.A.">
        <title>Genome sequence of the Asian Tiger mosquito, Aedes albopictus, reveals insights into its biology, genetics, and evolution.</title>
        <authorList>
            <person name="Chen X.G."/>
            <person name="Jiang X."/>
            <person name="Gu J."/>
            <person name="Xu M."/>
            <person name="Wu Y."/>
            <person name="Deng Y."/>
            <person name="Zhang C."/>
            <person name="Bonizzoni M."/>
            <person name="Dermauw W."/>
            <person name="Vontas J."/>
            <person name="Armbruster P."/>
            <person name="Huang X."/>
            <person name="Yang Y."/>
            <person name="Zhang H."/>
            <person name="He W."/>
            <person name="Peng H."/>
            <person name="Liu Y."/>
            <person name="Wu K."/>
            <person name="Chen J."/>
            <person name="Lirakis M."/>
            <person name="Topalis P."/>
            <person name="Van Leeuwen T."/>
            <person name="Hall A.B."/>
            <person name="Jiang X."/>
            <person name="Thorpe C."/>
            <person name="Mueller R.L."/>
            <person name="Sun C."/>
            <person name="Waterhouse R.M."/>
            <person name="Yan G."/>
            <person name="Tu Z.J."/>
            <person name="Fang X."/>
            <person name="James A.A."/>
        </authorList>
    </citation>
    <scope>NUCLEOTIDE SEQUENCE [LARGE SCALE GENOMIC DNA]</scope>
    <source>
        <strain evidence="9">Foshan</strain>
    </source>
</reference>